<feature type="compositionally biased region" description="Low complexity" evidence="1">
    <location>
        <begin position="8"/>
        <end position="17"/>
    </location>
</feature>
<comment type="caution">
    <text evidence="2">The sequence shown here is derived from an EMBL/GenBank/DDBJ whole genome shotgun (WGS) entry which is preliminary data.</text>
</comment>
<evidence type="ECO:0000256" key="1">
    <source>
        <dbReference type="SAM" id="MobiDB-lite"/>
    </source>
</evidence>
<sequence>MRIPRTRPPTLARPAARCSSCDGLNPSSKSPSVTQPRGSPALASSPYARHPPSCAAADACDSPHPRKTRRCACPCRKSTPPCTSPPSRAALRSRVHRPRKHSLRRRPARKSPSTYACPSPPSSPLSALPTSVRVLSTAPHTAPSPAFARTNSRTRASPTRSSAPRSPRRCRASVGRDSAAGLSGT</sequence>
<feature type="compositionally biased region" description="Polar residues" evidence="1">
    <location>
        <begin position="25"/>
        <end position="37"/>
    </location>
</feature>
<protein>
    <submittedName>
        <fullName evidence="2">Uncharacterized protein</fullName>
    </submittedName>
</protein>
<feature type="compositionally biased region" description="Basic residues" evidence="1">
    <location>
        <begin position="91"/>
        <end position="109"/>
    </location>
</feature>
<evidence type="ECO:0000313" key="3">
    <source>
        <dbReference type="Proteomes" id="UP001222325"/>
    </source>
</evidence>
<name>A0AAD6U565_9AGAR</name>
<feature type="compositionally biased region" description="Low complexity" evidence="1">
    <location>
        <begin position="148"/>
        <end position="165"/>
    </location>
</feature>
<dbReference type="Proteomes" id="UP001222325">
    <property type="component" value="Unassembled WGS sequence"/>
</dbReference>
<evidence type="ECO:0000313" key="2">
    <source>
        <dbReference type="EMBL" id="KAJ7085098.1"/>
    </source>
</evidence>
<accession>A0AAD6U565</accession>
<dbReference type="EMBL" id="JARJCN010000035">
    <property type="protein sequence ID" value="KAJ7085098.1"/>
    <property type="molecule type" value="Genomic_DNA"/>
</dbReference>
<feature type="region of interest" description="Disordered" evidence="1">
    <location>
        <begin position="1"/>
        <end position="185"/>
    </location>
</feature>
<dbReference type="AlphaFoldDB" id="A0AAD6U565"/>
<gene>
    <name evidence="2" type="ORF">B0H15DRAFT_847125</name>
</gene>
<keyword evidence="3" id="KW-1185">Reference proteome</keyword>
<proteinExistence type="predicted"/>
<reference evidence="2" key="1">
    <citation type="submission" date="2023-03" db="EMBL/GenBank/DDBJ databases">
        <title>Massive genome expansion in bonnet fungi (Mycena s.s.) driven by repeated elements and novel gene families across ecological guilds.</title>
        <authorList>
            <consortium name="Lawrence Berkeley National Laboratory"/>
            <person name="Harder C.B."/>
            <person name="Miyauchi S."/>
            <person name="Viragh M."/>
            <person name="Kuo A."/>
            <person name="Thoen E."/>
            <person name="Andreopoulos B."/>
            <person name="Lu D."/>
            <person name="Skrede I."/>
            <person name="Drula E."/>
            <person name="Henrissat B."/>
            <person name="Morin E."/>
            <person name="Kohler A."/>
            <person name="Barry K."/>
            <person name="LaButti K."/>
            <person name="Morin E."/>
            <person name="Salamov A."/>
            <person name="Lipzen A."/>
            <person name="Mereny Z."/>
            <person name="Hegedus B."/>
            <person name="Baldrian P."/>
            <person name="Stursova M."/>
            <person name="Weitz H."/>
            <person name="Taylor A."/>
            <person name="Grigoriev I.V."/>
            <person name="Nagy L.G."/>
            <person name="Martin F."/>
            <person name="Kauserud H."/>
        </authorList>
    </citation>
    <scope>NUCLEOTIDE SEQUENCE</scope>
    <source>
        <strain evidence="2">CBHHK173m</strain>
    </source>
</reference>
<organism evidence="2 3">
    <name type="scientific">Mycena belliarum</name>
    <dbReference type="NCBI Taxonomy" id="1033014"/>
    <lineage>
        <taxon>Eukaryota</taxon>
        <taxon>Fungi</taxon>
        <taxon>Dikarya</taxon>
        <taxon>Basidiomycota</taxon>
        <taxon>Agaricomycotina</taxon>
        <taxon>Agaricomycetes</taxon>
        <taxon>Agaricomycetidae</taxon>
        <taxon>Agaricales</taxon>
        <taxon>Marasmiineae</taxon>
        <taxon>Mycenaceae</taxon>
        <taxon>Mycena</taxon>
    </lineage>
</organism>